<proteinExistence type="predicted"/>
<feature type="transmembrane region" description="Helical" evidence="1">
    <location>
        <begin position="6"/>
        <end position="25"/>
    </location>
</feature>
<evidence type="ECO:0000313" key="3">
    <source>
        <dbReference type="Proteomes" id="UP000262832"/>
    </source>
</evidence>
<dbReference type="Proteomes" id="UP000262832">
    <property type="component" value="Chromosome I"/>
</dbReference>
<dbReference type="EMBL" id="CP032093">
    <property type="protein sequence ID" value="AXY00190.1"/>
    <property type="molecule type" value="Genomic_DNA"/>
</dbReference>
<keyword evidence="1" id="KW-0472">Membrane</keyword>
<reference evidence="2 3" key="1">
    <citation type="submission" date="2018-08" db="EMBL/GenBank/DDBJ databases">
        <title>Genomic taxonomy of the Vibrionaceae family.</title>
        <authorList>
            <person name="Gomez-Gil B."/>
            <person name="Tanaka M."/>
            <person name="Sawabe T."/>
            <person name="Enciso-Ibarra K."/>
        </authorList>
    </citation>
    <scope>NUCLEOTIDE SEQUENCE [LARGE SCALE GENOMIC DNA]</scope>
    <source>
        <strain evidence="2 3">CAIM 1831</strain>
    </source>
</reference>
<name>A0ABN5PG28_9VIBR</name>
<keyword evidence="1" id="KW-0812">Transmembrane</keyword>
<organism evidence="2 3">
    <name type="scientific">Vibrio alfacsensis</name>
    <dbReference type="NCBI Taxonomy" id="1074311"/>
    <lineage>
        <taxon>Bacteria</taxon>
        <taxon>Pseudomonadati</taxon>
        <taxon>Pseudomonadota</taxon>
        <taxon>Gammaproteobacteria</taxon>
        <taxon>Vibrionales</taxon>
        <taxon>Vibrionaceae</taxon>
        <taxon>Vibrio</taxon>
    </lineage>
</organism>
<evidence type="ECO:0000313" key="2">
    <source>
        <dbReference type="EMBL" id="AXY00190.1"/>
    </source>
</evidence>
<dbReference type="RefSeq" id="WP_128810056.1">
    <property type="nucleotide sequence ID" value="NZ_CP032093.1"/>
</dbReference>
<keyword evidence="1" id="KW-1133">Transmembrane helix</keyword>
<keyword evidence="3" id="KW-1185">Reference proteome</keyword>
<evidence type="ECO:0000256" key="1">
    <source>
        <dbReference type="SAM" id="Phobius"/>
    </source>
</evidence>
<protein>
    <submittedName>
        <fullName evidence="2">MSHA biogenesis protein MshF</fullName>
    </submittedName>
</protein>
<accession>A0ABN5PG28</accession>
<sequence>MVENPRRATAILGGLVVMIVLVAFVQNLKPIEQEASLSGSKMAKAWMRASIQRYQQAWLVSGEPNVLMMDGFKLHMTDEGLVSPFTSDGELDCDYWLAVHYPQRKIMASELLKIRGVVKSNNYMCDYTYANGYKVVVISSGNQLKLSVENSAE</sequence>
<gene>
    <name evidence="2" type="ORF">D1115_01945</name>
</gene>